<evidence type="ECO:0000313" key="3">
    <source>
        <dbReference type="Proteomes" id="UP000265515"/>
    </source>
</evidence>
<proteinExistence type="predicted"/>
<feature type="region of interest" description="Disordered" evidence="1">
    <location>
        <begin position="142"/>
        <end position="209"/>
    </location>
</feature>
<accession>A0A388JS49</accession>
<name>A0A388JS49_CHABU</name>
<protein>
    <recommendedName>
        <fullName evidence="4">Retrotransposon gag domain-containing protein</fullName>
    </recommendedName>
</protein>
<evidence type="ECO:0000313" key="2">
    <source>
        <dbReference type="EMBL" id="GBG60605.1"/>
    </source>
</evidence>
<feature type="compositionally biased region" description="Basic and acidic residues" evidence="1">
    <location>
        <begin position="182"/>
        <end position="207"/>
    </location>
</feature>
<keyword evidence="3" id="KW-1185">Reference proteome</keyword>
<organism evidence="2 3">
    <name type="scientific">Chara braunii</name>
    <name type="common">Braun's stonewort</name>
    <dbReference type="NCBI Taxonomy" id="69332"/>
    <lineage>
        <taxon>Eukaryota</taxon>
        <taxon>Viridiplantae</taxon>
        <taxon>Streptophyta</taxon>
        <taxon>Charophyceae</taxon>
        <taxon>Charales</taxon>
        <taxon>Characeae</taxon>
        <taxon>Chara</taxon>
    </lineage>
</organism>
<dbReference type="Proteomes" id="UP000265515">
    <property type="component" value="Unassembled WGS sequence"/>
</dbReference>
<evidence type="ECO:0008006" key="4">
    <source>
        <dbReference type="Google" id="ProtNLM"/>
    </source>
</evidence>
<gene>
    <name evidence="2" type="ORF">CBR_g8626</name>
</gene>
<sequence length="574" mass="65338">MGFINHTDLKLDKDVRAAVLEDWKWATFRERLSRAFACDDIFYSVENLKEMKKEEGETLVAFARRFETTSEPLIENGFLGEIERCGIFIGTLPIERREFVMKNMPTKEMTFAQTRALVLQTGGPDAKAHLLGVLEKLGKGVPGSHLEKQFGDEDGREFMPPDKSKVRRDSGEWKGGNRGNRKKDDDKEFQDRRWRSREEEEERRRSYSEGWETVEEIEALRAERERMKKMKNVSPRRSATSLKNRYKKGNGDEDILCRISTETNIGIKTRTVEEPEQGEFWVPSVRFEEDLDANDNLTIGFSSIRFEDSEEDSYATLVRATEANGELSKDRTDSASLDIDVSPTGEDPRVIEEALVDQTTTMKMITIDEECEDLKSVEDTQDELIEDQDERDLLDEVVRAKISQAFEVTSELDDNYGLAQLLGTVEPNGSYELAQLFETVESDDSYELVQLFETVEPDDSYELAQLFETVEPDDNYELAQLFETVEADVSYGFAQLFEIIDTSENCLGSGLKTTASQNLVTTKDNGGFIMDHCTTVSAEGELDERLLEGQDYEIRLSSDQEGGGKASHLRSMSR</sequence>
<reference evidence="2 3" key="1">
    <citation type="journal article" date="2018" name="Cell">
        <title>The Chara Genome: Secondary Complexity and Implications for Plant Terrestrialization.</title>
        <authorList>
            <person name="Nishiyama T."/>
            <person name="Sakayama H."/>
            <person name="Vries J.D."/>
            <person name="Buschmann H."/>
            <person name="Saint-Marcoux D."/>
            <person name="Ullrich K.K."/>
            <person name="Haas F.B."/>
            <person name="Vanderstraeten L."/>
            <person name="Becker D."/>
            <person name="Lang D."/>
            <person name="Vosolsobe S."/>
            <person name="Rombauts S."/>
            <person name="Wilhelmsson P.K.I."/>
            <person name="Janitza P."/>
            <person name="Kern R."/>
            <person name="Heyl A."/>
            <person name="Rumpler F."/>
            <person name="Villalobos L.I.A.C."/>
            <person name="Clay J.M."/>
            <person name="Skokan R."/>
            <person name="Toyoda A."/>
            <person name="Suzuki Y."/>
            <person name="Kagoshima H."/>
            <person name="Schijlen E."/>
            <person name="Tajeshwar N."/>
            <person name="Catarino B."/>
            <person name="Hetherington A.J."/>
            <person name="Saltykova A."/>
            <person name="Bonnot C."/>
            <person name="Breuninger H."/>
            <person name="Symeonidi A."/>
            <person name="Radhakrishnan G.V."/>
            <person name="Van Nieuwerburgh F."/>
            <person name="Deforce D."/>
            <person name="Chang C."/>
            <person name="Karol K.G."/>
            <person name="Hedrich R."/>
            <person name="Ulvskov P."/>
            <person name="Glockner G."/>
            <person name="Delwiche C.F."/>
            <person name="Petrasek J."/>
            <person name="Van de Peer Y."/>
            <person name="Friml J."/>
            <person name="Beilby M."/>
            <person name="Dolan L."/>
            <person name="Kohara Y."/>
            <person name="Sugano S."/>
            <person name="Fujiyama A."/>
            <person name="Delaux P.-M."/>
            <person name="Quint M."/>
            <person name="TheiBen G."/>
            <person name="Hagemann M."/>
            <person name="Harholt J."/>
            <person name="Dunand C."/>
            <person name="Zachgo S."/>
            <person name="Langdale J."/>
            <person name="Maumus F."/>
            <person name="Straeten D.V.D."/>
            <person name="Gould S.B."/>
            <person name="Rensing S.A."/>
        </authorList>
    </citation>
    <scope>NUCLEOTIDE SEQUENCE [LARGE SCALE GENOMIC DNA]</scope>
    <source>
        <strain evidence="2 3">S276</strain>
    </source>
</reference>
<feature type="region of interest" description="Disordered" evidence="1">
    <location>
        <begin position="228"/>
        <end position="247"/>
    </location>
</feature>
<evidence type="ECO:0000256" key="1">
    <source>
        <dbReference type="SAM" id="MobiDB-lite"/>
    </source>
</evidence>
<feature type="compositionally biased region" description="Basic and acidic residues" evidence="1">
    <location>
        <begin position="145"/>
        <end position="172"/>
    </location>
</feature>
<feature type="region of interest" description="Disordered" evidence="1">
    <location>
        <begin position="326"/>
        <end position="345"/>
    </location>
</feature>
<comment type="caution">
    <text evidence="2">The sequence shown here is derived from an EMBL/GenBank/DDBJ whole genome shotgun (WGS) entry which is preliminary data.</text>
</comment>
<dbReference type="AlphaFoldDB" id="A0A388JS49"/>
<dbReference type="EMBL" id="BFEA01000012">
    <property type="protein sequence ID" value="GBG60605.1"/>
    <property type="molecule type" value="Genomic_DNA"/>
</dbReference>
<dbReference type="Gramene" id="GBG60605">
    <property type="protein sequence ID" value="GBG60605"/>
    <property type="gene ID" value="CBR_g8626"/>
</dbReference>